<dbReference type="EMBL" id="FOBS01000004">
    <property type="protein sequence ID" value="SEM12332.1"/>
    <property type="molecule type" value="Genomic_DNA"/>
</dbReference>
<protein>
    <submittedName>
        <fullName evidence="3">Putative membrane protein</fullName>
    </submittedName>
</protein>
<evidence type="ECO:0000313" key="3">
    <source>
        <dbReference type="EMBL" id="SEM12332.1"/>
    </source>
</evidence>
<accession>A0A1H7VSJ4</accession>
<proteinExistence type="predicted"/>
<name>A0A1H7VSJ4_9BACT</name>
<dbReference type="RefSeq" id="WP_217638873.1">
    <property type="nucleotide sequence ID" value="NZ_FOBS01000004.1"/>
</dbReference>
<evidence type="ECO:0000259" key="2">
    <source>
        <dbReference type="Pfam" id="PF09851"/>
    </source>
</evidence>
<dbReference type="PROSITE" id="PS51257">
    <property type="entry name" value="PROKAR_LIPOPROTEIN"/>
    <property type="match status" value="1"/>
</dbReference>
<dbReference type="InterPro" id="IPR018649">
    <property type="entry name" value="SHOCT"/>
</dbReference>
<gene>
    <name evidence="3" type="ORF">SAMN04489760_104178</name>
</gene>
<keyword evidence="1" id="KW-0472">Membrane</keyword>
<evidence type="ECO:0000256" key="1">
    <source>
        <dbReference type="SAM" id="Phobius"/>
    </source>
</evidence>
<dbReference type="AlphaFoldDB" id="A0A1H7VSJ4"/>
<dbReference type="Pfam" id="PF09851">
    <property type="entry name" value="SHOCT"/>
    <property type="match status" value="1"/>
</dbReference>
<organism evidence="3 4">
    <name type="scientific">Syntrophus gentianae</name>
    <dbReference type="NCBI Taxonomy" id="43775"/>
    <lineage>
        <taxon>Bacteria</taxon>
        <taxon>Pseudomonadati</taxon>
        <taxon>Thermodesulfobacteriota</taxon>
        <taxon>Syntrophia</taxon>
        <taxon>Syntrophales</taxon>
        <taxon>Syntrophaceae</taxon>
        <taxon>Syntrophus</taxon>
    </lineage>
</organism>
<keyword evidence="1" id="KW-1133">Transmembrane helix</keyword>
<feature type="transmembrane region" description="Helical" evidence="1">
    <location>
        <begin position="45"/>
        <end position="64"/>
    </location>
</feature>
<sequence>MKKYLKWSFIMAAGLLVSCNGNCFGPQGPSGWGPMMMHYGYGYGGMFVGIILLIVAAVLVYFIVQALSTKGRSPMQNESPIDILKRRYTKGEITREEFEKMKKDLEG</sequence>
<reference evidence="3 4" key="1">
    <citation type="submission" date="2016-10" db="EMBL/GenBank/DDBJ databases">
        <authorList>
            <person name="de Groot N.N."/>
        </authorList>
    </citation>
    <scope>NUCLEOTIDE SEQUENCE [LARGE SCALE GENOMIC DNA]</scope>
    <source>
        <strain evidence="3 4">DSM 8423</strain>
    </source>
</reference>
<feature type="domain" description="SHOCT" evidence="2">
    <location>
        <begin position="80"/>
        <end position="105"/>
    </location>
</feature>
<evidence type="ECO:0000313" key="4">
    <source>
        <dbReference type="Proteomes" id="UP000198744"/>
    </source>
</evidence>
<dbReference type="Proteomes" id="UP000198744">
    <property type="component" value="Unassembled WGS sequence"/>
</dbReference>
<keyword evidence="1" id="KW-0812">Transmembrane</keyword>
<keyword evidence="4" id="KW-1185">Reference proteome</keyword>